<protein>
    <submittedName>
        <fullName evidence="1">Uncharacterized protein</fullName>
    </submittedName>
</protein>
<dbReference type="EMBL" id="LAZR01058212">
    <property type="protein sequence ID" value="KKK70391.1"/>
    <property type="molecule type" value="Genomic_DNA"/>
</dbReference>
<proteinExistence type="predicted"/>
<gene>
    <name evidence="1" type="ORF">LCGC14_2924450</name>
</gene>
<evidence type="ECO:0000313" key="1">
    <source>
        <dbReference type="EMBL" id="KKK70391.1"/>
    </source>
</evidence>
<comment type="caution">
    <text evidence="1">The sequence shown here is derived from an EMBL/GenBank/DDBJ whole genome shotgun (WGS) entry which is preliminary data.</text>
</comment>
<reference evidence="1" key="1">
    <citation type="journal article" date="2015" name="Nature">
        <title>Complex archaea that bridge the gap between prokaryotes and eukaryotes.</title>
        <authorList>
            <person name="Spang A."/>
            <person name="Saw J.H."/>
            <person name="Jorgensen S.L."/>
            <person name="Zaremba-Niedzwiedzka K."/>
            <person name="Martijn J."/>
            <person name="Lind A.E."/>
            <person name="van Eijk R."/>
            <person name="Schleper C."/>
            <person name="Guy L."/>
            <person name="Ettema T.J."/>
        </authorList>
    </citation>
    <scope>NUCLEOTIDE SEQUENCE</scope>
</reference>
<accession>A0A0F9ADW9</accession>
<sequence>MSEENRAALKKALEKRLYELYRKGDVQHLNWEEKQNTDNEIRHWEDIQRRFNRNNLNQTDNDELNELTPLISFLSSIS</sequence>
<organism evidence="1">
    <name type="scientific">marine sediment metagenome</name>
    <dbReference type="NCBI Taxonomy" id="412755"/>
    <lineage>
        <taxon>unclassified sequences</taxon>
        <taxon>metagenomes</taxon>
        <taxon>ecological metagenomes</taxon>
    </lineage>
</organism>
<name>A0A0F9ADW9_9ZZZZ</name>
<dbReference type="AlphaFoldDB" id="A0A0F9ADW9"/>